<feature type="domain" description="Glycosyltransferase subfamily 4-like N-terminal" evidence="3">
    <location>
        <begin position="78"/>
        <end position="136"/>
    </location>
</feature>
<evidence type="ECO:0000259" key="3">
    <source>
        <dbReference type="Pfam" id="PF13439"/>
    </source>
</evidence>
<keyword evidence="1" id="KW-0808">Transferase</keyword>
<dbReference type="InterPro" id="IPR001296">
    <property type="entry name" value="Glyco_trans_1"/>
</dbReference>
<accession>A0A1F7JHC9</accession>
<dbReference type="GO" id="GO:0016757">
    <property type="term" value="F:glycosyltransferase activity"/>
    <property type="evidence" value="ECO:0007669"/>
    <property type="project" value="InterPro"/>
</dbReference>
<dbReference type="Proteomes" id="UP000177418">
    <property type="component" value="Unassembled WGS sequence"/>
</dbReference>
<protein>
    <recommendedName>
        <fullName evidence="6">Glycosyl transferase family 1 domain-containing protein</fullName>
    </recommendedName>
</protein>
<dbReference type="PANTHER" id="PTHR46401">
    <property type="entry name" value="GLYCOSYLTRANSFERASE WBBK-RELATED"/>
    <property type="match status" value="1"/>
</dbReference>
<sequence>MKKIVIYDPKDDQIGSYRGGGRIIQILKENLPKTDFASDLSKIHHDDILLIPHFNLFSPPITNKRLTNNQFLIIFDVIPLKYSEHFPAGLRGNFNLWRNKRALNNFDKIITISESSKKDIIRYLQVPEEKIEVIYPCLSQIFIDKKNEVGSEKLDNEVRSEKIENRKIKNISLQRNEATNPASHFSHLTSSYCIYVGDVNWNKNLVNLAKAIKIADIPCVFVGKVFNTLTEGDNKIFAASQLSEQASPDGALAHARSHKGRAFPSNGMRVDLARKSLLSTLDHPWQLEFKQFLEEVGDDPRFIFLGYVEDSELVELYRDALCNILVSRDEGFGLSYLEASSQKCPSVLSDIPIFREIAATSALFCNHLSPASISENILKFLNSDLRRKIGENAYNYIQKYSPIIFRSNLMNQFR</sequence>
<dbReference type="AlphaFoldDB" id="A0A1F7JHC9"/>
<feature type="domain" description="Glycosyl transferase family 1" evidence="2">
    <location>
        <begin position="183"/>
        <end position="395"/>
    </location>
</feature>
<evidence type="ECO:0000259" key="2">
    <source>
        <dbReference type="Pfam" id="PF00534"/>
    </source>
</evidence>
<dbReference type="EMBL" id="MGAV01000012">
    <property type="protein sequence ID" value="OGK55009.1"/>
    <property type="molecule type" value="Genomic_DNA"/>
</dbReference>
<evidence type="ECO:0008006" key="6">
    <source>
        <dbReference type="Google" id="ProtNLM"/>
    </source>
</evidence>
<evidence type="ECO:0000256" key="1">
    <source>
        <dbReference type="ARBA" id="ARBA00022679"/>
    </source>
</evidence>
<evidence type="ECO:0000313" key="5">
    <source>
        <dbReference type="Proteomes" id="UP000177418"/>
    </source>
</evidence>
<organism evidence="4 5">
    <name type="scientific">Candidatus Roizmanbacteria bacterium RIFCSPLOWO2_02_FULL_36_11</name>
    <dbReference type="NCBI Taxonomy" id="1802071"/>
    <lineage>
        <taxon>Bacteria</taxon>
        <taxon>Candidatus Roizmaniibacteriota</taxon>
    </lineage>
</organism>
<comment type="caution">
    <text evidence="4">The sequence shown here is derived from an EMBL/GenBank/DDBJ whole genome shotgun (WGS) entry which is preliminary data.</text>
</comment>
<gene>
    <name evidence="4" type="ORF">A3H78_00855</name>
</gene>
<dbReference type="Pfam" id="PF13439">
    <property type="entry name" value="Glyco_transf_4"/>
    <property type="match status" value="1"/>
</dbReference>
<dbReference type="SUPFAM" id="SSF53756">
    <property type="entry name" value="UDP-Glycosyltransferase/glycogen phosphorylase"/>
    <property type="match status" value="1"/>
</dbReference>
<dbReference type="Gene3D" id="3.40.50.2000">
    <property type="entry name" value="Glycogen Phosphorylase B"/>
    <property type="match status" value="2"/>
</dbReference>
<name>A0A1F7JHC9_9BACT</name>
<dbReference type="PANTHER" id="PTHR46401:SF2">
    <property type="entry name" value="GLYCOSYLTRANSFERASE WBBK-RELATED"/>
    <property type="match status" value="1"/>
</dbReference>
<dbReference type="Pfam" id="PF00534">
    <property type="entry name" value="Glycos_transf_1"/>
    <property type="match status" value="1"/>
</dbReference>
<dbReference type="InterPro" id="IPR028098">
    <property type="entry name" value="Glyco_trans_4-like_N"/>
</dbReference>
<proteinExistence type="predicted"/>
<evidence type="ECO:0000313" key="4">
    <source>
        <dbReference type="EMBL" id="OGK55009.1"/>
    </source>
</evidence>
<reference evidence="4 5" key="1">
    <citation type="journal article" date="2016" name="Nat. Commun.">
        <title>Thousands of microbial genomes shed light on interconnected biogeochemical processes in an aquifer system.</title>
        <authorList>
            <person name="Anantharaman K."/>
            <person name="Brown C.T."/>
            <person name="Hug L.A."/>
            <person name="Sharon I."/>
            <person name="Castelle C.J."/>
            <person name="Probst A.J."/>
            <person name="Thomas B.C."/>
            <person name="Singh A."/>
            <person name="Wilkins M.J."/>
            <person name="Karaoz U."/>
            <person name="Brodie E.L."/>
            <person name="Williams K.H."/>
            <person name="Hubbard S.S."/>
            <person name="Banfield J.F."/>
        </authorList>
    </citation>
    <scope>NUCLEOTIDE SEQUENCE [LARGE SCALE GENOMIC DNA]</scope>
</reference>